<dbReference type="PIRSF" id="PIRSF005715">
    <property type="entry name" value="VPS45_Sec1"/>
    <property type="match status" value="1"/>
</dbReference>
<evidence type="ECO:0000256" key="1">
    <source>
        <dbReference type="ARBA" id="ARBA00009884"/>
    </source>
</evidence>
<dbReference type="RefSeq" id="XP_004036418.1">
    <property type="nucleotide sequence ID" value="XM_004036370.1"/>
</dbReference>
<protein>
    <submittedName>
        <fullName evidence="2">Sec1 family protein, putative</fullName>
    </submittedName>
</protein>
<dbReference type="Pfam" id="PF00995">
    <property type="entry name" value="Sec1"/>
    <property type="match status" value="2"/>
</dbReference>
<keyword evidence="3" id="KW-1185">Reference proteome</keyword>
<comment type="similarity">
    <text evidence="1">Belongs to the STXBP/unc-18/SEC1 family.</text>
</comment>
<dbReference type="InterPro" id="IPR036045">
    <property type="entry name" value="Sec1-like_sf"/>
</dbReference>
<dbReference type="SUPFAM" id="SSF56815">
    <property type="entry name" value="Sec1/munc18-like (SM) proteins"/>
    <property type="match status" value="1"/>
</dbReference>
<dbReference type="STRING" id="857967.G0QQR1"/>
<dbReference type="FunCoup" id="G0QQR1">
    <property type="interactions" value="602"/>
</dbReference>
<dbReference type="InterPro" id="IPR043127">
    <property type="entry name" value="Sec-1-like_dom3a"/>
</dbReference>
<dbReference type="Gene3D" id="3.90.830.10">
    <property type="entry name" value="Syntaxin Binding Protein 1, Chain A, domain 2"/>
    <property type="match status" value="1"/>
</dbReference>
<dbReference type="InterPro" id="IPR043154">
    <property type="entry name" value="Sec-1-like_dom1"/>
</dbReference>
<organism evidence="2 3">
    <name type="scientific">Ichthyophthirius multifiliis</name>
    <name type="common">White spot disease agent</name>
    <name type="synonym">Ich</name>
    <dbReference type="NCBI Taxonomy" id="5932"/>
    <lineage>
        <taxon>Eukaryota</taxon>
        <taxon>Sar</taxon>
        <taxon>Alveolata</taxon>
        <taxon>Ciliophora</taxon>
        <taxon>Intramacronucleata</taxon>
        <taxon>Oligohymenophorea</taxon>
        <taxon>Hymenostomatida</taxon>
        <taxon>Ophryoglenina</taxon>
        <taxon>Ichthyophthirius</taxon>
    </lineage>
</organism>
<dbReference type="GO" id="GO:0016192">
    <property type="term" value="P:vesicle-mediated transport"/>
    <property type="evidence" value="ECO:0007669"/>
    <property type="project" value="InterPro"/>
</dbReference>
<dbReference type="AlphaFoldDB" id="G0QQR1"/>
<evidence type="ECO:0000313" key="2">
    <source>
        <dbReference type="EMBL" id="EGR32432.1"/>
    </source>
</evidence>
<dbReference type="OMA" id="DAHMSIC"/>
<dbReference type="InParanoid" id="G0QQR1"/>
<dbReference type="Gene3D" id="3.40.50.2060">
    <property type="match status" value="1"/>
</dbReference>
<dbReference type="InterPro" id="IPR001619">
    <property type="entry name" value="Sec1-like"/>
</dbReference>
<evidence type="ECO:0000313" key="3">
    <source>
        <dbReference type="Proteomes" id="UP000008983"/>
    </source>
</evidence>
<dbReference type="EMBL" id="GL983673">
    <property type="protein sequence ID" value="EGR32432.1"/>
    <property type="molecule type" value="Genomic_DNA"/>
</dbReference>
<dbReference type="OrthoDB" id="295798at2759"/>
<dbReference type="PANTHER" id="PTHR11679">
    <property type="entry name" value="VESICLE PROTEIN SORTING-ASSOCIATED"/>
    <property type="match status" value="1"/>
</dbReference>
<dbReference type="InterPro" id="IPR027482">
    <property type="entry name" value="Sec1-like_dom2"/>
</dbReference>
<accession>G0QQR1</accession>
<sequence length="451" mass="52756">MQKHELQALFKNYQNDEDLHTQSIWKVLIYDTYSQNILSTLLKVGNLRDLNITLHNSILTKREKLHGMNAYYLIQPTQDNINLITEDFQKDIYDKVHIHFTSQIQDQLLEKLALNISKMQQPILLLLPRNIDFSSQLMHGWHYGSLVDDILSISSNKVKVEGKIYDLDCINDQYWNENINQPLPNVAEDIDKQMQEWQQGYDKMMQDKNISNALDNVQNMKDKKRLIETHMTIAAYILSELKKRQLDKYFELAQAMVQNKGLNREEKNEFMEILQQQQNQENQIDNVRILIIWAINIGTSLEEYEKYINMANIQNEKYIKILNIFKPKKNENNEDYYNKGSIFGKITSKVKLFLPGAQNENPTAQLVNQIIESKGSCWDKCGLKQFELQTELRNVQTNADIVVVFMIDGANYNEYQSLCELMKKYNSNGTTKYVLYGGSQVLNAKNLLEQL</sequence>
<reference evidence="2 3" key="1">
    <citation type="submission" date="2011-07" db="EMBL/GenBank/DDBJ databases">
        <authorList>
            <person name="Coyne R."/>
            <person name="Brami D."/>
            <person name="Johnson J."/>
            <person name="Hostetler J."/>
            <person name="Hannick L."/>
            <person name="Clark T."/>
            <person name="Cassidy-Hanley D."/>
            <person name="Inman J."/>
        </authorList>
    </citation>
    <scope>NUCLEOTIDE SEQUENCE [LARGE SCALE GENOMIC DNA]</scope>
    <source>
        <strain evidence="2 3">G5</strain>
    </source>
</reference>
<name>G0QQR1_ICHMU</name>
<gene>
    <name evidence="2" type="ORF">IMG5_083100</name>
</gene>
<dbReference type="GeneID" id="14908600"/>
<dbReference type="Gene3D" id="3.40.50.1910">
    <property type="match status" value="1"/>
</dbReference>
<proteinExistence type="inferred from homology"/>
<dbReference type="eggNOG" id="KOG1301">
    <property type="taxonomic scope" value="Eukaryota"/>
</dbReference>
<dbReference type="Proteomes" id="UP000008983">
    <property type="component" value="Unassembled WGS sequence"/>
</dbReference>